<name>A0A2T1GMB6_9CYAN</name>
<feature type="domain" description="YHYH" evidence="2">
    <location>
        <begin position="161"/>
        <end position="254"/>
    </location>
</feature>
<sequence length="324" mass="36352">MRYFWKIGNQKFNIRHTIFVGIFLVVLLMTTFGWSATAYKPSTAIDFHRIPIGDGRISTQPQTGFLWSCRTEFGGRRRGAHASGNWIDRNKTYDITTKPTVNGNVFWPGDFNIAIKDRSRQIVSNRLPQDPTGEFPISPNDDAYAFDRNPNSIRSARATLNLPANPQLAETPSCVPMGQVGILLNGGYLFNALDANGKDALAHEIQDTCQGHPEHRGTYHYHSITTCLNKRDPGNGHSALLGYALDGFGIYGHRLDGGRMATNSDLDVCHGHTHEVDWDGKKTNLYHYHATWEYPYTIGCYRGTPVQVARPRRSESNRSVEGRL</sequence>
<dbReference type="PANTHER" id="PTHR30289">
    <property type="entry name" value="UNCHARACTERIZED PROTEIN YBCL-RELATED"/>
    <property type="match status" value="1"/>
</dbReference>
<dbReference type="PANTHER" id="PTHR30289:SF8">
    <property type="entry name" value="YHYH DOMAIN-CONTAINING PROTEIN"/>
    <property type="match status" value="1"/>
</dbReference>
<keyword evidence="1" id="KW-1133">Transmembrane helix</keyword>
<organism evidence="3 4">
    <name type="scientific">Chamaesiphon polymorphus CCALA 037</name>
    <dbReference type="NCBI Taxonomy" id="2107692"/>
    <lineage>
        <taxon>Bacteria</taxon>
        <taxon>Bacillati</taxon>
        <taxon>Cyanobacteriota</taxon>
        <taxon>Cyanophyceae</taxon>
        <taxon>Gomontiellales</taxon>
        <taxon>Chamaesiphonaceae</taxon>
        <taxon>Chamaesiphon</taxon>
    </lineage>
</organism>
<dbReference type="AlphaFoldDB" id="A0A2T1GMB6"/>
<dbReference type="Pfam" id="PF14240">
    <property type="entry name" value="YHYH"/>
    <property type="match status" value="1"/>
</dbReference>
<dbReference type="OrthoDB" id="9796530at2"/>
<keyword evidence="1" id="KW-0472">Membrane</keyword>
<reference evidence="3 4" key="1">
    <citation type="submission" date="2018-03" db="EMBL/GenBank/DDBJ databases">
        <title>The ancient ancestry and fast evolution of plastids.</title>
        <authorList>
            <person name="Moore K.R."/>
            <person name="Magnabosco C."/>
            <person name="Momper L."/>
            <person name="Gold D.A."/>
            <person name="Bosak T."/>
            <person name="Fournier G.P."/>
        </authorList>
    </citation>
    <scope>NUCLEOTIDE SEQUENCE [LARGE SCALE GENOMIC DNA]</scope>
    <source>
        <strain evidence="3 4">CCALA 037</strain>
    </source>
</reference>
<dbReference type="Proteomes" id="UP000238937">
    <property type="component" value="Unassembled WGS sequence"/>
</dbReference>
<feature type="transmembrane region" description="Helical" evidence="1">
    <location>
        <begin position="12"/>
        <end position="34"/>
    </location>
</feature>
<protein>
    <recommendedName>
        <fullName evidence="2">YHYH domain-containing protein</fullName>
    </recommendedName>
</protein>
<dbReference type="InterPro" id="IPR025924">
    <property type="entry name" value="YHYH_dom"/>
</dbReference>
<comment type="caution">
    <text evidence="3">The sequence shown here is derived from an EMBL/GenBank/DDBJ whole genome shotgun (WGS) entry which is preliminary data.</text>
</comment>
<keyword evidence="1" id="KW-0812">Transmembrane</keyword>
<dbReference type="EMBL" id="PVWO01000018">
    <property type="protein sequence ID" value="PSB58960.1"/>
    <property type="molecule type" value="Genomic_DNA"/>
</dbReference>
<keyword evidence="4" id="KW-1185">Reference proteome</keyword>
<evidence type="ECO:0000313" key="4">
    <source>
        <dbReference type="Proteomes" id="UP000238937"/>
    </source>
</evidence>
<dbReference type="RefSeq" id="WP_106300042.1">
    <property type="nucleotide sequence ID" value="NZ_PVWO01000018.1"/>
</dbReference>
<accession>A0A2T1GMB6</accession>
<proteinExistence type="predicted"/>
<evidence type="ECO:0000259" key="2">
    <source>
        <dbReference type="Pfam" id="PF14240"/>
    </source>
</evidence>
<evidence type="ECO:0000313" key="3">
    <source>
        <dbReference type="EMBL" id="PSB58960.1"/>
    </source>
</evidence>
<evidence type="ECO:0000256" key="1">
    <source>
        <dbReference type="SAM" id="Phobius"/>
    </source>
</evidence>
<gene>
    <name evidence="3" type="ORF">C7B77_02635</name>
</gene>